<gene>
    <name evidence="1" type="ORF">CBM2587_B60311</name>
</gene>
<organism evidence="1">
    <name type="scientific">Cupriavidus taiwanensis</name>
    <dbReference type="NCBI Taxonomy" id="164546"/>
    <lineage>
        <taxon>Bacteria</taxon>
        <taxon>Pseudomonadati</taxon>
        <taxon>Pseudomonadota</taxon>
        <taxon>Betaproteobacteria</taxon>
        <taxon>Burkholderiales</taxon>
        <taxon>Burkholderiaceae</taxon>
        <taxon>Cupriavidus</taxon>
    </lineage>
</organism>
<evidence type="ECO:0000313" key="1">
    <source>
        <dbReference type="EMBL" id="SOY63299.1"/>
    </source>
</evidence>
<proteinExistence type="predicted"/>
<sequence length="31" mass="3496">MLDCLGLPYIHRVTMDPTPAMQWLHLVGSSL</sequence>
<name>A0A375C680_9BURK</name>
<comment type="caution">
    <text evidence="1">The sequence shown here is derived from an EMBL/GenBank/DDBJ whole genome shotgun (WGS) entry which is preliminary data.</text>
</comment>
<accession>A0A375C680</accession>
<dbReference type="EMBL" id="OFSQ01000035">
    <property type="protein sequence ID" value="SOY63299.1"/>
    <property type="molecule type" value="Genomic_DNA"/>
</dbReference>
<dbReference type="Proteomes" id="UP000256780">
    <property type="component" value="Chromosome CBM2587_b"/>
</dbReference>
<reference evidence="1" key="1">
    <citation type="submission" date="2018-01" db="EMBL/GenBank/DDBJ databases">
        <authorList>
            <person name="Clerissi C."/>
        </authorList>
    </citation>
    <scope>NUCLEOTIDE SEQUENCE</scope>
    <source>
        <strain evidence="1">Cupriavidus sp. LMG 19464</strain>
    </source>
</reference>
<protein>
    <submittedName>
        <fullName evidence="1">Uncharacterized protein</fullName>
    </submittedName>
</protein>
<dbReference type="AlphaFoldDB" id="A0A375C680"/>